<dbReference type="GO" id="GO:0031410">
    <property type="term" value="C:cytoplasmic vesicle"/>
    <property type="evidence" value="ECO:0007669"/>
    <property type="project" value="TreeGrafter"/>
</dbReference>
<evidence type="ECO:0000313" key="6">
    <source>
        <dbReference type="EMBL" id="KAG0257965.1"/>
    </source>
</evidence>
<reference evidence="6" key="1">
    <citation type="journal article" date="2020" name="Fungal Divers.">
        <title>Resolving the Mortierellaceae phylogeny through synthesis of multi-gene phylogenetics and phylogenomics.</title>
        <authorList>
            <person name="Vandepol N."/>
            <person name="Liber J."/>
            <person name="Desiro A."/>
            <person name="Na H."/>
            <person name="Kennedy M."/>
            <person name="Barry K."/>
            <person name="Grigoriev I.V."/>
            <person name="Miller A.N."/>
            <person name="O'Donnell K."/>
            <person name="Stajich J.E."/>
            <person name="Bonito G."/>
        </authorList>
    </citation>
    <scope>NUCLEOTIDE SEQUENCE</scope>
    <source>
        <strain evidence="6">KOD948</strain>
    </source>
</reference>
<sequence length="936" mass="103997">MCVTFYERMPESMQQQFIKLCQKWRQSHMSDSEMEYAKAIKTKVSKEKRILRVLRDNLREERTLGRKGRLVDLKRDILDSEEKLSLLEDQMKPWSKLFVEAEDVWIPRCVGLVSAIPYHYLLRDWLLAVVVACSGGVDHPGMNMNSLPLESYVKNIIHDVNVPPLGKQEIGITINNRVIYASRPALNNVPIVKNFSLFPLFRCLSADDIVTIMEVMLSEGRIILVSSYLGMLTLASESLLYLFFPLFWQGVYIPILPAGLMTCLQAPVPYIIGVGRSCCDSDFPPEEACVVDLDKGTIQVQLAPVSLPPRPRRKLVQSLEQYAPACIQNRSASSDSSSQGPPDYIKEAFPYSRMALFCGVSRAPRWNRRAETLRPPTTSTFSTTTATSSTHESSPSVSRKSSTNTLGQKGLNPTVLPTIPKVDFEKETLFEGSLIGPDLVETKDTEAPEASGAKHGDTKDRKANKVAPEMISTEIVNTATRRLLTPQRARANIFEIPKKPDQQQQLSPANIPMMNPHMNRSSSSQNSHIMTSDSPAGALTHRISLTSLESSASSVFPKSTSTTLSHGTNSTGSQTSHTMGSINGPSLVSVALTSPSTTSLPPLMRTANNSVYNHTSGASFVEEEVEDEPESSVPITREGHVFTSVPTSLLNARCGVCSHVIVVHQHIYRCEGCSFLTHAGCIDELLYPCVPRGFDESGICWSVLQMWAGLLKGYRSGILASHMYQLQSLPQAMQSIQNQSPRVYGHAKQLSNSGSEGDKEPRLSWASFRGWTSRSNNNSPNANARGSNAFSPSIYRSSASVDQSNQQQHQQRQPATRARSGTTGSVQSDTVRFHRDVFLKSIDKEAKPFMLAFTESQAFVQFVQDRVDRSPGDPEIMFFDEVIKAKINRSRFRIGKEETKFLDDPSYGIQTSVKARAPSGEFHYHVYKQFIKVYAM</sequence>
<keyword evidence="2" id="KW-0862">Zinc</keyword>
<evidence type="ECO:0000256" key="3">
    <source>
        <dbReference type="SAM" id="MobiDB-lite"/>
    </source>
</evidence>
<dbReference type="CDD" id="cd00029">
    <property type="entry name" value="C1"/>
    <property type="match status" value="1"/>
</dbReference>
<dbReference type="InterPro" id="IPR051696">
    <property type="entry name" value="DENN_Domain_GEFs"/>
</dbReference>
<feature type="region of interest" description="Disordered" evidence="3">
    <location>
        <begin position="500"/>
        <end position="535"/>
    </location>
</feature>
<organism evidence="6 7">
    <name type="scientific">Mortierella polycephala</name>
    <dbReference type="NCBI Taxonomy" id="41804"/>
    <lineage>
        <taxon>Eukaryota</taxon>
        <taxon>Fungi</taxon>
        <taxon>Fungi incertae sedis</taxon>
        <taxon>Mucoromycota</taxon>
        <taxon>Mortierellomycotina</taxon>
        <taxon>Mortierellomycetes</taxon>
        <taxon>Mortierellales</taxon>
        <taxon>Mortierellaceae</taxon>
        <taxon>Mortierella</taxon>
    </lineage>
</organism>
<dbReference type="InterPro" id="IPR037516">
    <property type="entry name" value="Tripartite_DENN"/>
</dbReference>
<dbReference type="InterPro" id="IPR043153">
    <property type="entry name" value="DENN_C"/>
</dbReference>
<evidence type="ECO:0000259" key="4">
    <source>
        <dbReference type="PROSITE" id="PS50081"/>
    </source>
</evidence>
<feature type="compositionally biased region" description="Polar residues" evidence="3">
    <location>
        <begin position="518"/>
        <end position="534"/>
    </location>
</feature>
<evidence type="ECO:0008006" key="8">
    <source>
        <dbReference type="Google" id="ProtNLM"/>
    </source>
</evidence>
<dbReference type="GO" id="GO:0046872">
    <property type="term" value="F:metal ion binding"/>
    <property type="evidence" value="ECO:0007669"/>
    <property type="project" value="UniProtKB-KW"/>
</dbReference>
<dbReference type="SUPFAM" id="SSF57889">
    <property type="entry name" value="Cysteine-rich domain"/>
    <property type="match status" value="1"/>
</dbReference>
<evidence type="ECO:0000256" key="2">
    <source>
        <dbReference type="ARBA" id="ARBA00022833"/>
    </source>
</evidence>
<evidence type="ECO:0000256" key="1">
    <source>
        <dbReference type="ARBA" id="ARBA00022723"/>
    </source>
</evidence>
<dbReference type="Gene3D" id="3.40.50.11500">
    <property type="match status" value="1"/>
</dbReference>
<dbReference type="Pfam" id="PF03455">
    <property type="entry name" value="dDENN"/>
    <property type="match status" value="1"/>
</dbReference>
<feature type="region of interest" description="Disordered" evidence="3">
    <location>
        <begin position="441"/>
        <end position="463"/>
    </location>
</feature>
<dbReference type="Pfam" id="PF02141">
    <property type="entry name" value="DENN"/>
    <property type="match status" value="1"/>
</dbReference>
<feature type="compositionally biased region" description="Low complexity" evidence="3">
    <location>
        <begin position="377"/>
        <end position="398"/>
    </location>
</feature>
<dbReference type="InterPro" id="IPR046349">
    <property type="entry name" value="C1-like_sf"/>
</dbReference>
<dbReference type="SMART" id="SM00799">
    <property type="entry name" value="DENN"/>
    <property type="match status" value="1"/>
</dbReference>
<feature type="region of interest" description="Disordered" evidence="3">
    <location>
        <begin position="549"/>
        <end position="579"/>
    </location>
</feature>
<comment type="caution">
    <text evidence="6">The sequence shown here is derived from an EMBL/GenBank/DDBJ whole genome shotgun (WGS) entry which is preliminary data.</text>
</comment>
<feature type="domain" description="Phorbol-ester/DAG-type" evidence="4">
    <location>
        <begin position="639"/>
        <end position="689"/>
    </location>
</feature>
<dbReference type="PANTHER" id="PTHR12296:SF21">
    <property type="entry name" value="DENN DOMAIN-CONTAINING PROTEIN 3"/>
    <property type="match status" value="1"/>
</dbReference>
<dbReference type="PROSITE" id="PS50081">
    <property type="entry name" value="ZF_DAG_PE_2"/>
    <property type="match status" value="1"/>
</dbReference>
<dbReference type="Proteomes" id="UP000726737">
    <property type="component" value="Unassembled WGS sequence"/>
</dbReference>
<dbReference type="InterPro" id="IPR002219">
    <property type="entry name" value="PKC_DAG/PE"/>
</dbReference>
<name>A0A9P6U3R3_9FUNG</name>
<keyword evidence="1" id="KW-0479">Metal-binding</keyword>
<dbReference type="GO" id="GO:0032483">
    <property type="term" value="P:regulation of Rab protein signal transduction"/>
    <property type="evidence" value="ECO:0007669"/>
    <property type="project" value="TreeGrafter"/>
</dbReference>
<gene>
    <name evidence="6" type="ORF">BG011_003632</name>
</gene>
<protein>
    <recommendedName>
        <fullName evidence="8">DENN-domain-containing protein</fullName>
    </recommendedName>
</protein>
<feature type="compositionally biased region" description="Polar residues" evidence="3">
    <location>
        <begin position="556"/>
        <end position="579"/>
    </location>
</feature>
<dbReference type="PROSITE" id="PS50211">
    <property type="entry name" value="DENN"/>
    <property type="match status" value="1"/>
</dbReference>
<accession>A0A9P6U3R3</accession>
<dbReference type="InterPro" id="IPR001194">
    <property type="entry name" value="cDENN_dom"/>
</dbReference>
<feature type="compositionally biased region" description="Low complexity" evidence="3">
    <location>
        <begin position="803"/>
        <end position="813"/>
    </location>
</feature>
<dbReference type="AlphaFoldDB" id="A0A9P6U3R3"/>
<dbReference type="OrthoDB" id="6019893at2759"/>
<proteinExistence type="predicted"/>
<feature type="region of interest" description="Disordered" evidence="3">
    <location>
        <begin position="368"/>
        <end position="412"/>
    </location>
</feature>
<dbReference type="Gene3D" id="3.30.60.20">
    <property type="match status" value="1"/>
</dbReference>
<feature type="region of interest" description="Disordered" evidence="3">
    <location>
        <begin position="797"/>
        <end position="827"/>
    </location>
</feature>
<keyword evidence="7" id="KW-1185">Reference proteome</keyword>
<evidence type="ECO:0000259" key="5">
    <source>
        <dbReference type="PROSITE" id="PS50211"/>
    </source>
</evidence>
<evidence type="ECO:0000313" key="7">
    <source>
        <dbReference type="Proteomes" id="UP000726737"/>
    </source>
</evidence>
<dbReference type="InterPro" id="IPR005112">
    <property type="entry name" value="dDENN_dom"/>
</dbReference>
<feature type="region of interest" description="Disordered" evidence="3">
    <location>
        <begin position="737"/>
        <end position="762"/>
    </location>
</feature>
<dbReference type="EMBL" id="JAAAJA010000239">
    <property type="protein sequence ID" value="KAG0257965.1"/>
    <property type="molecule type" value="Genomic_DNA"/>
</dbReference>
<feature type="domain" description="UDENN" evidence="5">
    <location>
        <begin position="1"/>
        <end position="444"/>
    </location>
</feature>
<dbReference type="PANTHER" id="PTHR12296">
    <property type="entry name" value="DENN DOMAIN-CONTAINING PROTEIN 4"/>
    <property type="match status" value="1"/>
</dbReference>
<dbReference type="PROSITE" id="PS00479">
    <property type="entry name" value="ZF_DAG_PE_1"/>
    <property type="match status" value="1"/>
</dbReference>